<dbReference type="Gene3D" id="3.40.390.10">
    <property type="entry name" value="Collagenase (Catalytic Domain)"/>
    <property type="match status" value="1"/>
</dbReference>
<dbReference type="PANTHER" id="PTHR10127:SF780">
    <property type="entry name" value="METALLOENDOPEPTIDASE"/>
    <property type="match status" value="1"/>
</dbReference>
<comment type="caution">
    <text evidence="9">The sequence shown here is derived from an EMBL/GenBank/DDBJ whole genome shotgun (WGS) entry which is preliminary data.</text>
</comment>
<proteinExistence type="predicted"/>
<evidence type="ECO:0000256" key="5">
    <source>
        <dbReference type="ARBA" id="ARBA00023049"/>
    </source>
</evidence>
<dbReference type="PROSITE" id="PS51864">
    <property type="entry name" value="ASTACIN"/>
    <property type="match status" value="1"/>
</dbReference>
<dbReference type="InterPro" id="IPR001506">
    <property type="entry name" value="Peptidase_M12A"/>
</dbReference>
<dbReference type="AlphaFoldDB" id="A0A8X6QWI3"/>
<evidence type="ECO:0000256" key="1">
    <source>
        <dbReference type="ARBA" id="ARBA00022670"/>
    </source>
</evidence>
<dbReference type="InterPro" id="IPR024079">
    <property type="entry name" value="MetalloPept_cat_dom_sf"/>
</dbReference>
<evidence type="ECO:0000256" key="7">
    <source>
        <dbReference type="RuleBase" id="RU361183"/>
    </source>
</evidence>
<name>A0A8X6QWI3_NEPPI</name>
<organism evidence="9 10">
    <name type="scientific">Nephila pilipes</name>
    <name type="common">Giant wood spider</name>
    <name type="synonym">Nephila maculata</name>
    <dbReference type="NCBI Taxonomy" id="299642"/>
    <lineage>
        <taxon>Eukaryota</taxon>
        <taxon>Metazoa</taxon>
        <taxon>Ecdysozoa</taxon>
        <taxon>Arthropoda</taxon>
        <taxon>Chelicerata</taxon>
        <taxon>Arachnida</taxon>
        <taxon>Araneae</taxon>
        <taxon>Araneomorphae</taxon>
        <taxon>Entelegynae</taxon>
        <taxon>Araneoidea</taxon>
        <taxon>Nephilidae</taxon>
        <taxon>Nephila</taxon>
    </lineage>
</organism>
<gene>
    <name evidence="9" type="primary">ASTA_5</name>
    <name evidence="9" type="ORF">NPIL_633331</name>
</gene>
<accession>A0A8X6QWI3</accession>
<dbReference type="EC" id="3.4.24.-" evidence="7"/>
<sequence length="126" mass="14592">VARSALHGNHYGGDMVFPESWNESDAGIRDTRFRWPGYPGNSTVPYILDPSVGQLHNFVRTDPSLELIFTPYDYNSIMHYGNNAFSKQPNQFPTMVAKNGQRLYEPYEKPGFDQFDVYMIRKLYQC</sequence>
<keyword evidence="5 7" id="KW-0482">Metalloprotease</keyword>
<dbReference type="Proteomes" id="UP000887013">
    <property type="component" value="Unassembled WGS sequence"/>
</dbReference>
<evidence type="ECO:0000256" key="2">
    <source>
        <dbReference type="ARBA" id="ARBA00022723"/>
    </source>
</evidence>
<evidence type="ECO:0000256" key="3">
    <source>
        <dbReference type="ARBA" id="ARBA00022801"/>
    </source>
</evidence>
<dbReference type="PRINTS" id="PR00480">
    <property type="entry name" value="ASTACIN"/>
</dbReference>
<evidence type="ECO:0000256" key="4">
    <source>
        <dbReference type="ARBA" id="ARBA00022833"/>
    </source>
</evidence>
<reference evidence="9" key="1">
    <citation type="submission" date="2020-08" db="EMBL/GenBank/DDBJ databases">
        <title>Multicomponent nature underlies the extraordinary mechanical properties of spider dragline silk.</title>
        <authorList>
            <person name="Kono N."/>
            <person name="Nakamura H."/>
            <person name="Mori M."/>
            <person name="Yoshida Y."/>
            <person name="Ohtoshi R."/>
            <person name="Malay A.D."/>
            <person name="Moran D.A.P."/>
            <person name="Tomita M."/>
            <person name="Numata K."/>
            <person name="Arakawa K."/>
        </authorList>
    </citation>
    <scope>NUCLEOTIDE SEQUENCE</scope>
</reference>
<evidence type="ECO:0000313" key="10">
    <source>
        <dbReference type="Proteomes" id="UP000887013"/>
    </source>
</evidence>
<comment type="cofactor">
    <cofactor evidence="7">
        <name>Zn(2+)</name>
        <dbReference type="ChEBI" id="CHEBI:29105"/>
    </cofactor>
    <text evidence="7">Binds 1 zinc ion per subunit.</text>
</comment>
<dbReference type="PANTHER" id="PTHR10127">
    <property type="entry name" value="DISCOIDIN, CUB, EGF, LAMININ , AND ZINC METALLOPROTEASE DOMAIN CONTAINING"/>
    <property type="match status" value="1"/>
</dbReference>
<dbReference type="SUPFAM" id="SSF55486">
    <property type="entry name" value="Metalloproteases ('zincins'), catalytic domain"/>
    <property type="match status" value="1"/>
</dbReference>
<keyword evidence="3 7" id="KW-0378">Hydrolase</keyword>
<feature type="domain" description="Peptidase M12A" evidence="8">
    <location>
        <begin position="53"/>
        <end position="126"/>
    </location>
</feature>
<protein>
    <recommendedName>
        <fullName evidence="7">Metalloendopeptidase</fullName>
        <ecNumber evidence="7">3.4.24.-</ecNumber>
    </recommendedName>
</protein>
<evidence type="ECO:0000256" key="6">
    <source>
        <dbReference type="PROSITE-ProRule" id="PRU01211"/>
    </source>
</evidence>
<dbReference type="GO" id="GO:0004222">
    <property type="term" value="F:metalloendopeptidase activity"/>
    <property type="evidence" value="ECO:0007669"/>
    <property type="project" value="UniProtKB-UniRule"/>
</dbReference>
<dbReference type="Pfam" id="PF01400">
    <property type="entry name" value="Astacin"/>
    <property type="match status" value="1"/>
</dbReference>
<evidence type="ECO:0000259" key="8">
    <source>
        <dbReference type="PROSITE" id="PS51864"/>
    </source>
</evidence>
<dbReference type="GO" id="GO:0006508">
    <property type="term" value="P:proteolysis"/>
    <property type="evidence" value="ECO:0007669"/>
    <property type="project" value="UniProtKB-KW"/>
</dbReference>
<dbReference type="GO" id="GO:0046872">
    <property type="term" value="F:metal ion binding"/>
    <property type="evidence" value="ECO:0007669"/>
    <property type="project" value="UniProtKB-KW"/>
</dbReference>
<dbReference type="EMBL" id="BMAW01084737">
    <property type="protein sequence ID" value="GFU40026.1"/>
    <property type="molecule type" value="Genomic_DNA"/>
</dbReference>
<comment type="caution">
    <text evidence="6">Lacks conserved residue(s) required for the propagation of feature annotation.</text>
</comment>
<keyword evidence="4 7" id="KW-0862">Zinc</keyword>
<keyword evidence="2 7" id="KW-0479">Metal-binding</keyword>
<dbReference type="OrthoDB" id="291007at2759"/>
<feature type="non-terminal residue" evidence="9">
    <location>
        <position position="1"/>
    </location>
</feature>
<evidence type="ECO:0000313" key="9">
    <source>
        <dbReference type="EMBL" id="GFU40026.1"/>
    </source>
</evidence>
<keyword evidence="1 7" id="KW-0645">Protease</keyword>
<keyword evidence="10" id="KW-1185">Reference proteome</keyword>